<keyword evidence="7" id="KW-0472">Membrane</keyword>
<name>A0AAF0CVJ0_9ENTE</name>
<dbReference type="Gene3D" id="3.10.20.320">
    <property type="entry name" value="Putative peptidoglycan bound protein (lpxtg motif)"/>
    <property type="match status" value="9"/>
</dbReference>
<evidence type="ECO:0000256" key="2">
    <source>
        <dbReference type="ARBA" id="ARBA00022525"/>
    </source>
</evidence>
<dbReference type="KEGG" id="vie:OL234_01655"/>
<dbReference type="Proteomes" id="UP001179647">
    <property type="component" value="Chromosome"/>
</dbReference>
<dbReference type="Pfam" id="PF06458">
    <property type="entry name" value="MucBP"/>
    <property type="match status" value="9"/>
</dbReference>
<feature type="region of interest" description="Disordered" evidence="6">
    <location>
        <begin position="358"/>
        <end position="478"/>
    </location>
</feature>
<feature type="compositionally biased region" description="Basic and acidic residues" evidence="6">
    <location>
        <begin position="417"/>
        <end position="447"/>
    </location>
</feature>
<dbReference type="AlphaFoldDB" id="A0AAF0CVJ0"/>
<keyword evidence="7" id="KW-1133">Transmembrane helix</keyword>
<feature type="transmembrane region" description="Helical" evidence="7">
    <location>
        <begin position="1066"/>
        <end position="1085"/>
    </location>
</feature>
<proteinExistence type="predicted"/>
<feature type="compositionally biased region" description="Basic and acidic residues" evidence="6">
    <location>
        <begin position="377"/>
        <end position="389"/>
    </location>
</feature>
<keyword evidence="5" id="KW-0572">Peptidoglycan-anchor</keyword>
<evidence type="ECO:0000256" key="7">
    <source>
        <dbReference type="SAM" id="Phobius"/>
    </source>
</evidence>
<feature type="chain" id="PRO_5042036612" evidence="8">
    <location>
        <begin position="25"/>
        <end position="1094"/>
    </location>
</feature>
<dbReference type="PROSITE" id="PS50847">
    <property type="entry name" value="GRAM_POS_ANCHORING"/>
    <property type="match status" value="1"/>
</dbReference>
<feature type="domain" description="Gram-positive cocci surface proteins LPxTG" evidence="9">
    <location>
        <begin position="1057"/>
        <end position="1094"/>
    </location>
</feature>
<keyword evidence="4" id="KW-0677">Repeat</keyword>
<keyword evidence="7" id="KW-0812">Transmembrane</keyword>
<organism evidence="10 11">
    <name type="scientific">Vagococcus intermedius</name>
    <dbReference type="NCBI Taxonomy" id="2991418"/>
    <lineage>
        <taxon>Bacteria</taxon>
        <taxon>Bacillati</taxon>
        <taxon>Bacillota</taxon>
        <taxon>Bacilli</taxon>
        <taxon>Lactobacillales</taxon>
        <taxon>Enterococcaceae</taxon>
        <taxon>Vagococcus</taxon>
    </lineage>
</organism>
<keyword evidence="3 8" id="KW-0732">Signal</keyword>
<feature type="signal peptide" evidence="8">
    <location>
        <begin position="1"/>
        <end position="24"/>
    </location>
</feature>
<evidence type="ECO:0000256" key="3">
    <source>
        <dbReference type="ARBA" id="ARBA00022729"/>
    </source>
</evidence>
<evidence type="ECO:0000256" key="6">
    <source>
        <dbReference type="SAM" id="MobiDB-lite"/>
    </source>
</evidence>
<keyword evidence="1" id="KW-0134">Cell wall</keyword>
<gene>
    <name evidence="10" type="ORF">OL234_01655</name>
</gene>
<evidence type="ECO:0000256" key="5">
    <source>
        <dbReference type="ARBA" id="ARBA00023088"/>
    </source>
</evidence>
<dbReference type="EMBL" id="CP110232">
    <property type="protein sequence ID" value="WEG73639.1"/>
    <property type="molecule type" value="Genomic_DNA"/>
</dbReference>
<evidence type="ECO:0000313" key="11">
    <source>
        <dbReference type="Proteomes" id="UP001179647"/>
    </source>
</evidence>
<dbReference type="RefSeq" id="WP_275469439.1">
    <property type="nucleotide sequence ID" value="NZ_CP110232.1"/>
</dbReference>
<dbReference type="NCBIfam" id="TIGR01167">
    <property type="entry name" value="LPXTG_anchor"/>
    <property type="match status" value="1"/>
</dbReference>
<evidence type="ECO:0000256" key="8">
    <source>
        <dbReference type="SAM" id="SignalP"/>
    </source>
</evidence>
<evidence type="ECO:0000256" key="4">
    <source>
        <dbReference type="ARBA" id="ARBA00022737"/>
    </source>
</evidence>
<reference evidence="10" key="1">
    <citation type="submission" date="2022-10" db="EMBL/GenBank/DDBJ databases">
        <title>Vagococcus sp. isolated from poultry meat.</title>
        <authorList>
            <person name="Johansson P."/>
            <person name="Bjorkroth J."/>
        </authorList>
    </citation>
    <scope>NUCLEOTIDE SEQUENCE</scope>
    <source>
        <strain evidence="10">STAA11</strain>
    </source>
</reference>
<feature type="region of interest" description="Disordered" evidence="6">
    <location>
        <begin position="1038"/>
        <end position="1060"/>
    </location>
</feature>
<protein>
    <submittedName>
        <fullName evidence="10">MucBP domain-containing protein</fullName>
    </submittedName>
</protein>
<keyword evidence="11" id="KW-1185">Reference proteome</keyword>
<accession>A0AAF0CVJ0</accession>
<dbReference type="InterPro" id="IPR019931">
    <property type="entry name" value="LPXTG_anchor"/>
</dbReference>
<evidence type="ECO:0000256" key="1">
    <source>
        <dbReference type="ARBA" id="ARBA00022512"/>
    </source>
</evidence>
<keyword evidence="2" id="KW-0964">Secreted</keyword>
<feature type="compositionally biased region" description="Polar residues" evidence="6">
    <location>
        <begin position="1044"/>
        <end position="1058"/>
    </location>
</feature>
<evidence type="ECO:0000313" key="10">
    <source>
        <dbReference type="EMBL" id="WEG73639.1"/>
    </source>
</evidence>
<evidence type="ECO:0000259" key="9">
    <source>
        <dbReference type="PROSITE" id="PS50847"/>
    </source>
</evidence>
<dbReference type="InterPro" id="IPR009459">
    <property type="entry name" value="MucBP_dom"/>
</dbReference>
<sequence>MKKFLFSTAVLLLPLCATNITVEANEVTVDYVYEGQTIRSDKYQKEEGRLFNHLDRLDALNEQGKGIDYQDIKKGQTTYVVQPGEAYISDVVKGNPTYQIALNKVELDEDDAHGFLFQAKSKEFPELDAPIMGFSNFISVPEDEDVKANDLLDELHKQVDLPVEGTPNISESKDITVIKEKYSGTEVKKTIKYLDVETKEEVAPSKEVSFLSSLNHEEEVPEITGYKALEEHVIVGETSDDTIEIPYIKKEKVVISYLDEEGKTLKPSKEEEGLAGDDLLAEPLDISGYELPESVEKKIEHGEDNKVEFIYKKPAAPIHIKYEDTSGKEIQPETVLEGEKGEKIKVDVAELEGYDFVKSDHKESITISTDEQTVKLIYKELSEKESDKGEEPDEEKADREETTSSSEEEKEETTSSSKEEKEEATSSSKEEKEETTSSSTEDDKLASDDEDKISNESTHSSEKGSNKELTGLLGQKDPKKTGQITIKYVDEAGKKLKEAEIVTGKVNRLKVVTPTYIKGYLFDQADQDRSMRFSEKPQTITLTYKKVTLGKEDGQPIIVRYVDEEGKEIKDHEVVIGKKGHKETLRAPGIEGYVLSKDDKIIKRVTVTDKEQEVTFTYKHKTEKQGQVVVKYVDAFKPTKELSESEIVTGKIGDTYDVSGSTYKKDISGYKFKRIRHDNGTGEFGRKSTRVVYEYEKIDTTKMTVTFETLSGKKVKDSIVIEGETGDKYDLNQYAVDIPGYHLVKSPRNIEGEFGHKDRTRKFIYTPNHVVVKHKILGGETFKTEKLKGLTGESYSTTKQTREGYHLVNILGNTEGEYGKAPKEVIYLYGKDIPGKVKVHYLSLLGKELAPVETLTGKQGTNYTTTAKEFDGFKLVKIPHDATGTFRLLPGHVFYVYRPTLAVPTIDSTVKVKYVDRLGRSIAPDEKLTGNPGESYLTSAKEIANYRLIKTPFNAEGTFRKGHQVVIYMYDKDRNLAGSLSSHLPKLSDKKWSITDRKGKNLLSGKGSLSNRDLGKLPGGNFKAKFSGLDKNGKKFKTAKDFSLPNSNKRSSGYSRLPQTGEEKNTTYIAAGGAIVISAGLIAILRRKNKKEDK</sequence>
<dbReference type="Pfam" id="PF00746">
    <property type="entry name" value="Gram_pos_anchor"/>
    <property type="match status" value="1"/>
</dbReference>